<dbReference type="Proteomes" id="UP001597068">
    <property type="component" value="Unassembled WGS sequence"/>
</dbReference>
<dbReference type="EMBL" id="JBHTIL010000001">
    <property type="protein sequence ID" value="MFD0925474.1"/>
    <property type="molecule type" value="Genomic_DNA"/>
</dbReference>
<keyword evidence="1" id="KW-1133">Transmembrane helix</keyword>
<gene>
    <name evidence="3" type="ORF">ACFQ04_06960</name>
</gene>
<evidence type="ECO:0000256" key="1">
    <source>
        <dbReference type="SAM" id="Phobius"/>
    </source>
</evidence>
<organism evidence="3 4">
    <name type="scientific">Williamsia deligens</name>
    <dbReference type="NCBI Taxonomy" id="321325"/>
    <lineage>
        <taxon>Bacteria</taxon>
        <taxon>Bacillati</taxon>
        <taxon>Actinomycetota</taxon>
        <taxon>Actinomycetes</taxon>
        <taxon>Mycobacteriales</taxon>
        <taxon>Nocardiaceae</taxon>
        <taxon>Williamsia</taxon>
    </lineage>
</organism>
<feature type="transmembrane region" description="Helical" evidence="1">
    <location>
        <begin position="21"/>
        <end position="45"/>
    </location>
</feature>
<feature type="domain" description="YrhK" evidence="2">
    <location>
        <begin position="19"/>
        <end position="74"/>
    </location>
</feature>
<dbReference type="RefSeq" id="WP_253646580.1">
    <property type="nucleotide sequence ID" value="NZ_BAAAMO010000002.1"/>
</dbReference>
<feature type="transmembrane region" description="Helical" evidence="1">
    <location>
        <begin position="51"/>
        <end position="69"/>
    </location>
</feature>
<sequence length="93" mass="10810">MTDRDLSFRIGHDELIVRQRWEAASIANDFLIAVWFVIGSILFFWESTTFAATWFFLIGSIQFLVRPAIRLSRRFHIQRIRGGSAQADVGDDY</sequence>
<proteinExistence type="predicted"/>
<evidence type="ECO:0000259" key="2">
    <source>
        <dbReference type="Pfam" id="PF14145"/>
    </source>
</evidence>
<name>A0ABW3G5D7_9NOCA</name>
<dbReference type="Pfam" id="PF14145">
    <property type="entry name" value="YrhK"/>
    <property type="match status" value="1"/>
</dbReference>
<protein>
    <submittedName>
        <fullName evidence="3">YrhK family protein</fullName>
    </submittedName>
</protein>
<dbReference type="InterPro" id="IPR025424">
    <property type="entry name" value="YrhK_domain"/>
</dbReference>
<accession>A0ABW3G5D7</accession>
<keyword evidence="4" id="KW-1185">Reference proteome</keyword>
<keyword evidence="1" id="KW-0812">Transmembrane</keyword>
<reference evidence="4" key="1">
    <citation type="journal article" date="2019" name="Int. J. Syst. Evol. Microbiol.">
        <title>The Global Catalogue of Microorganisms (GCM) 10K type strain sequencing project: providing services to taxonomists for standard genome sequencing and annotation.</title>
        <authorList>
            <consortium name="The Broad Institute Genomics Platform"/>
            <consortium name="The Broad Institute Genome Sequencing Center for Infectious Disease"/>
            <person name="Wu L."/>
            <person name="Ma J."/>
        </authorList>
    </citation>
    <scope>NUCLEOTIDE SEQUENCE [LARGE SCALE GENOMIC DNA]</scope>
    <source>
        <strain evidence="4">CCUG 50873</strain>
    </source>
</reference>
<keyword evidence="1" id="KW-0472">Membrane</keyword>
<comment type="caution">
    <text evidence="3">The sequence shown here is derived from an EMBL/GenBank/DDBJ whole genome shotgun (WGS) entry which is preliminary data.</text>
</comment>
<evidence type="ECO:0000313" key="4">
    <source>
        <dbReference type="Proteomes" id="UP001597068"/>
    </source>
</evidence>
<evidence type="ECO:0000313" key="3">
    <source>
        <dbReference type="EMBL" id="MFD0925474.1"/>
    </source>
</evidence>